<dbReference type="PANTHER" id="PTHR30218:SF0">
    <property type="entry name" value="POLYPHOSPHATE KINASE"/>
    <property type="match status" value="1"/>
</dbReference>
<evidence type="ECO:0000259" key="7">
    <source>
        <dbReference type="Pfam" id="PF02503"/>
    </source>
</evidence>
<dbReference type="GO" id="GO:0009358">
    <property type="term" value="C:polyphosphate kinase complex"/>
    <property type="evidence" value="ECO:0007669"/>
    <property type="project" value="InterPro"/>
</dbReference>
<dbReference type="InterPro" id="IPR036832">
    <property type="entry name" value="PPK_N_dom_sf"/>
</dbReference>
<dbReference type="GO" id="GO:0005524">
    <property type="term" value="F:ATP binding"/>
    <property type="evidence" value="ECO:0007669"/>
    <property type="project" value="UniProtKB-KW"/>
</dbReference>
<dbReference type="InterPro" id="IPR025198">
    <property type="entry name" value="PPK_N_dom"/>
</dbReference>
<evidence type="ECO:0000259" key="8">
    <source>
        <dbReference type="Pfam" id="PF13089"/>
    </source>
</evidence>
<dbReference type="GO" id="GO:0008976">
    <property type="term" value="F:polyphosphate kinase activity"/>
    <property type="evidence" value="ECO:0007669"/>
    <property type="project" value="UniProtKB-EC"/>
</dbReference>
<evidence type="ECO:0000256" key="3">
    <source>
        <dbReference type="ARBA" id="ARBA00022679"/>
    </source>
</evidence>
<dbReference type="Pfam" id="PF02503">
    <property type="entry name" value="PP_kinase"/>
    <property type="match status" value="1"/>
</dbReference>
<sequence>MPPEEATKKEKKEQEVEVQVDLNDPNLFLNRELSLLDFQGRVLEEALDENNPPLERAKFMAFVGNNLDEFFMVRVAGLKKQIAAGVVDVPPDGMTPAEQLAAIRKVTLRLMTEAQESFQNDLIPLLDKKGVHIKNYADLTQKQKENTDSYFSEVIFPILTPMAFDPGHPFPHISNLSLNLA</sequence>
<evidence type="ECO:0000256" key="5">
    <source>
        <dbReference type="ARBA" id="ARBA00022777"/>
    </source>
</evidence>
<feature type="domain" description="Polyphosphate kinase middle" evidence="7">
    <location>
        <begin position="142"/>
        <end position="181"/>
    </location>
</feature>
<dbReference type="SUPFAM" id="SSF143724">
    <property type="entry name" value="PHP14-like"/>
    <property type="match status" value="1"/>
</dbReference>
<dbReference type="Gene3D" id="3.30.1840.10">
    <property type="entry name" value="Polyphosphate kinase middle domain"/>
    <property type="match status" value="1"/>
</dbReference>
<dbReference type="InterPro" id="IPR024953">
    <property type="entry name" value="PP_kinase_middle"/>
</dbReference>
<protein>
    <recommendedName>
        <fullName evidence="1">ATP-polyphosphate phosphotransferase</fullName>
        <ecNumber evidence="1">2.7.4.1</ecNumber>
    </recommendedName>
</protein>
<dbReference type="Gene3D" id="1.20.58.310">
    <property type="entry name" value="Polyphosphate kinase N-terminal domain"/>
    <property type="match status" value="1"/>
</dbReference>
<feature type="non-terminal residue" evidence="9">
    <location>
        <position position="181"/>
    </location>
</feature>
<feature type="domain" description="Polyphosphate kinase N-terminal" evidence="8">
    <location>
        <begin position="28"/>
        <end position="133"/>
    </location>
</feature>
<evidence type="ECO:0000256" key="1">
    <source>
        <dbReference type="ARBA" id="ARBA00012960"/>
    </source>
</evidence>
<dbReference type="InterPro" id="IPR003414">
    <property type="entry name" value="PP_kinase"/>
</dbReference>
<keyword evidence="6" id="KW-0067">ATP-binding</keyword>
<dbReference type="GO" id="GO:0006799">
    <property type="term" value="P:polyphosphate biosynthetic process"/>
    <property type="evidence" value="ECO:0007669"/>
    <property type="project" value="InterPro"/>
</dbReference>
<evidence type="ECO:0000313" key="9">
    <source>
        <dbReference type="EMBL" id="GAF96926.1"/>
    </source>
</evidence>
<dbReference type="SUPFAM" id="SSF140356">
    <property type="entry name" value="PPK N-terminal domain-like"/>
    <property type="match status" value="1"/>
</dbReference>
<organism evidence="9">
    <name type="scientific">marine sediment metagenome</name>
    <dbReference type="NCBI Taxonomy" id="412755"/>
    <lineage>
        <taxon>unclassified sequences</taxon>
        <taxon>metagenomes</taxon>
        <taxon>ecological metagenomes</taxon>
    </lineage>
</organism>
<evidence type="ECO:0000256" key="6">
    <source>
        <dbReference type="ARBA" id="ARBA00022840"/>
    </source>
</evidence>
<dbReference type="AlphaFoldDB" id="X0UC79"/>
<reference evidence="9" key="1">
    <citation type="journal article" date="2014" name="Front. Microbiol.">
        <title>High frequency of phylogenetically diverse reductive dehalogenase-homologous genes in deep subseafloor sedimentary metagenomes.</title>
        <authorList>
            <person name="Kawai M."/>
            <person name="Futagami T."/>
            <person name="Toyoda A."/>
            <person name="Takaki Y."/>
            <person name="Nishi S."/>
            <person name="Hori S."/>
            <person name="Arai W."/>
            <person name="Tsubouchi T."/>
            <person name="Morono Y."/>
            <person name="Uchiyama I."/>
            <person name="Ito T."/>
            <person name="Fujiyama A."/>
            <person name="Inagaki F."/>
            <person name="Takami H."/>
        </authorList>
    </citation>
    <scope>NUCLEOTIDE SEQUENCE</scope>
    <source>
        <strain evidence="9">Expedition CK06-06</strain>
    </source>
</reference>
<dbReference type="Pfam" id="PF13089">
    <property type="entry name" value="PP_kinase_N"/>
    <property type="match status" value="1"/>
</dbReference>
<evidence type="ECO:0000256" key="2">
    <source>
        <dbReference type="ARBA" id="ARBA00022553"/>
    </source>
</evidence>
<dbReference type="EMBL" id="BARS01017351">
    <property type="protein sequence ID" value="GAF96926.1"/>
    <property type="molecule type" value="Genomic_DNA"/>
</dbReference>
<accession>X0UC79</accession>
<comment type="caution">
    <text evidence="9">The sequence shown here is derived from an EMBL/GenBank/DDBJ whole genome shotgun (WGS) entry which is preliminary data.</text>
</comment>
<proteinExistence type="predicted"/>
<keyword evidence="2" id="KW-0597">Phosphoprotein</keyword>
<keyword evidence="5" id="KW-0418">Kinase</keyword>
<keyword evidence="4" id="KW-0547">Nucleotide-binding</keyword>
<evidence type="ECO:0000256" key="4">
    <source>
        <dbReference type="ARBA" id="ARBA00022741"/>
    </source>
</evidence>
<keyword evidence="3" id="KW-0808">Transferase</keyword>
<dbReference type="EC" id="2.7.4.1" evidence="1"/>
<gene>
    <name evidence="9" type="ORF">S01H1_28395</name>
</gene>
<name>X0UC79_9ZZZZ</name>
<dbReference type="InterPro" id="IPR036830">
    <property type="entry name" value="PP_kinase_middle_dom_sf"/>
</dbReference>
<dbReference type="PANTHER" id="PTHR30218">
    <property type="entry name" value="POLYPHOSPHATE KINASE"/>
    <property type="match status" value="1"/>
</dbReference>